<dbReference type="HOGENOM" id="CLU_021594_4_1_6"/>
<dbReference type="STRING" id="1348114.OM33_19340"/>
<dbReference type="SUPFAM" id="SSF48557">
    <property type="entry name" value="L-aspartase-like"/>
    <property type="match status" value="1"/>
</dbReference>
<dbReference type="GO" id="GO:0008797">
    <property type="term" value="F:aspartate ammonia-lyase activity"/>
    <property type="evidence" value="ECO:0007669"/>
    <property type="project" value="UniProtKB-EC"/>
</dbReference>
<feature type="domain" description="Fumarate lyase N-terminal" evidence="2">
    <location>
        <begin position="15"/>
        <end position="340"/>
    </location>
</feature>
<dbReference type="NCBIfam" id="NF008909">
    <property type="entry name" value="PRK12273.1"/>
    <property type="match status" value="1"/>
</dbReference>
<dbReference type="InterPro" id="IPR000362">
    <property type="entry name" value="Fumarate_lyase_fam"/>
</dbReference>
<dbReference type="PANTHER" id="PTHR42696">
    <property type="entry name" value="ASPARTATE AMMONIA-LYASE"/>
    <property type="match status" value="1"/>
</dbReference>
<evidence type="ECO:0000259" key="2">
    <source>
        <dbReference type="Pfam" id="PF00206"/>
    </source>
</evidence>
<sequence length="461" mass="49613">MRIENDSLGTMAIEDNILYGIQTSRAIDNFPICNSILNQYPSLIQGLAYVKAACAQANNQLGILESHKADAIYASCIDLINGNHHCAFAISMIQGGAGTSTNMNANEVIANLALLKLGHRPGQYHYLHPINDVNLSQSTNDAYPTAIRLGLLIEQPKLLASLTKLVASFKEKAKEFSDIHKVARTQLQDAVPMTLGQEFGGFAATLEDELKLIEQFSKLFHKINLGGTAVGTGINTESNYAELAIESLSQLTNIPFEQTHNLIAASSDMGDFVTYSSALKRLGIKLSKIANDLRLLSMGPRAGISEINLPAKQPGSSIMPGKVNPVIPEVVSQVAYQVAGFDSAICMAAEAGQLQLNAMEPLIAFNLFQSLALLTNTCEVFNKHCISGITANQARCKELFDNSLAMVTALNPFIGYEAASRIAKDAIATGLSVKHLVLKQGLLSEQTLDDVLTPEKLTQPA</sequence>
<name>A0A0A7EL00_9GAMM</name>
<proteinExistence type="predicted"/>
<dbReference type="EMBL" id="CP009889">
    <property type="protein sequence ID" value="AIY67213.1"/>
    <property type="molecule type" value="Genomic_DNA"/>
</dbReference>
<dbReference type="Proteomes" id="UP000030341">
    <property type="component" value="Chromosome 2"/>
</dbReference>
<dbReference type="InterPro" id="IPR022761">
    <property type="entry name" value="Fumarate_lyase_N"/>
</dbReference>
<dbReference type="InterPro" id="IPR020557">
    <property type="entry name" value="Fumarate_lyase_CS"/>
</dbReference>
<gene>
    <name evidence="4" type="primary">aspA</name>
    <name evidence="4" type="ORF">OM33_19340</name>
</gene>
<dbReference type="EC" id="4.3.1.1" evidence="4"/>
<dbReference type="eggNOG" id="COG1027">
    <property type="taxonomic scope" value="Bacteria"/>
</dbReference>
<organism evidence="4 5">
    <name type="scientific">Pseudoalteromonas piratica</name>
    <dbReference type="NCBI Taxonomy" id="1348114"/>
    <lineage>
        <taxon>Bacteria</taxon>
        <taxon>Pseudomonadati</taxon>
        <taxon>Pseudomonadota</taxon>
        <taxon>Gammaproteobacteria</taxon>
        <taxon>Alteromonadales</taxon>
        <taxon>Pseudoalteromonadaceae</taxon>
        <taxon>Pseudoalteromonas</taxon>
    </lineage>
</organism>
<evidence type="ECO:0000313" key="4">
    <source>
        <dbReference type="EMBL" id="AIY67213.1"/>
    </source>
</evidence>
<dbReference type="CDD" id="cd01357">
    <property type="entry name" value="Aspartase"/>
    <property type="match status" value="1"/>
</dbReference>
<accession>A0A0A7EL00</accession>
<dbReference type="OrthoDB" id="9802809at2"/>
<keyword evidence="1 4" id="KW-0456">Lyase</keyword>
<dbReference type="Gene3D" id="1.10.40.30">
    <property type="entry name" value="Fumarase/aspartase (C-terminal domain)"/>
    <property type="match status" value="1"/>
</dbReference>
<dbReference type="FunFam" id="1.10.40.30:FF:000002">
    <property type="entry name" value="Fumarate hydratase class II"/>
    <property type="match status" value="1"/>
</dbReference>
<dbReference type="GO" id="GO:0006531">
    <property type="term" value="P:aspartate metabolic process"/>
    <property type="evidence" value="ECO:0007669"/>
    <property type="project" value="TreeGrafter"/>
</dbReference>
<evidence type="ECO:0000313" key="5">
    <source>
        <dbReference type="Proteomes" id="UP000030341"/>
    </source>
</evidence>
<dbReference type="AlphaFoldDB" id="A0A0A7EL00"/>
<reference evidence="4 5" key="1">
    <citation type="submission" date="2014-11" db="EMBL/GenBank/DDBJ databases">
        <title>Complete Genome Sequence of Pseudoalteromonas sp. Strain OCN003 Isolated from Kaneohe Bay, Oahu, Hawaii.</title>
        <authorList>
            <person name="Beurmann S."/>
            <person name="Videau P."/>
            <person name="Ushijima B."/>
            <person name="Smith A.M."/>
            <person name="Aeby G.S."/>
            <person name="Callahan S.M."/>
            <person name="Belcaid M."/>
        </authorList>
    </citation>
    <scope>NUCLEOTIDE SEQUENCE [LARGE SCALE GENOMIC DNA]</scope>
    <source>
        <strain evidence="4 5">OCN003</strain>
    </source>
</reference>
<feature type="domain" description="Fumarase C C-terminal" evidence="3">
    <location>
        <begin position="406"/>
        <end position="459"/>
    </location>
</feature>
<dbReference type="RefSeq" id="WP_040136013.1">
    <property type="nucleotide sequence ID" value="NZ_CP009889.1"/>
</dbReference>
<evidence type="ECO:0000259" key="3">
    <source>
        <dbReference type="Pfam" id="PF10415"/>
    </source>
</evidence>
<evidence type="ECO:0000256" key="1">
    <source>
        <dbReference type="ARBA" id="ARBA00023239"/>
    </source>
</evidence>
<dbReference type="Pfam" id="PF10415">
    <property type="entry name" value="FumaraseC_C"/>
    <property type="match status" value="1"/>
</dbReference>
<dbReference type="KEGG" id="pseo:OM33_19340"/>
<dbReference type="PANTHER" id="PTHR42696:SF2">
    <property type="entry name" value="ASPARTATE AMMONIA-LYASE"/>
    <property type="match status" value="1"/>
</dbReference>
<dbReference type="GO" id="GO:0006099">
    <property type="term" value="P:tricarboxylic acid cycle"/>
    <property type="evidence" value="ECO:0007669"/>
    <property type="project" value="InterPro"/>
</dbReference>
<dbReference type="PRINTS" id="PR00149">
    <property type="entry name" value="FUMRATELYASE"/>
</dbReference>
<dbReference type="Pfam" id="PF00206">
    <property type="entry name" value="Lyase_1"/>
    <property type="match status" value="1"/>
</dbReference>
<dbReference type="Gene3D" id="1.20.200.10">
    <property type="entry name" value="Fumarase/aspartase (Central domain)"/>
    <property type="match status" value="1"/>
</dbReference>
<keyword evidence="5" id="KW-1185">Reference proteome</keyword>
<dbReference type="PROSITE" id="PS00163">
    <property type="entry name" value="FUMARATE_LYASES"/>
    <property type="match status" value="1"/>
</dbReference>
<dbReference type="GO" id="GO:0005829">
    <property type="term" value="C:cytosol"/>
    <property type="evidence" value="ECO:0007669"/>
    <property type="project" value="TreeGrafter"/>
</dbReference>
<dbReference type="InterPro" id="IPR018951">
    <property type="entry name" value="Fumarase_C_C"/>
</dbReference>
<dbReference type="InterPro" id="IPR051546">
    <property type="entry name" value="Aspartate_Ammonia-Lyase"/>
</dbReference>
<dbReference type="Gene3D" id="1.10.275.10">
    <property type="entry name" value="Fumarase/aspartase (N-terminal domain)"/>
    <property type="match status" value="1"/>
</dbReference>
<dbReference type="InterPro" id="IPR024083">
    <property type="entry name" value="Fumarase/histidase_N"/>
</dbReference>
<dbReference type="InterPro" id="IPR008948">
    <property type="entry name" value="L-Aspartase-like"/>
</dbReference>
<protein>
    <submittedName>
        <fullName evidence="4">Aspartate ammonia-lyase</fullName>
        <ecNumber evidence="4">4.3.1.1</ecNumber>
    </submittedName>
</protein>
<dbReference type="FunFam" id="1.20.200.10:FF:000001">
    <property type="entry name" value="Fumarate hydratase, mitochondrial"/>
    <property type="match status" value="1"/>
</dbReference>